<evidence type="ECO:0000313" key="6">
    <source>
        <dbReference type="EMBL" id="KIL57768.1"/>
    </source>
</evidence>
<feature type="compositionally biased region" description="Low complexity" evidence="3">
    <location>
        <begin position="1181"/>
        <end position="1206"/>
    </location>
</feature>
<protein>
    <recommendedName>
        <fullName evidence="8">SH3 domain-containing protein</fullName>
    </recommendedName>
</protein>
<accession>A0A0C2WND9</accession>
<feature type="domain" description="Ras-associating" evidence="5">
    <location>
        <begin position="681"/>
        <end position="806"/>
    </location>
</feature>
<dbReference type="PROSITE" id="PS50002">
    <property type="entry name" value="SH3"/>
    <property type="match status" value="1"/>
</dbReference>
<evidence type="ECO:0000256" key="2">
    <source>
        <dbReference type="PROSITE-ProRule" id="PRU00192"/>
    </source>
</evidence>
<feature type="region of interest" description="Disordered" evidence="3">
    <location>
        <begin position="1"/>
        <end position="71"/>
    </location>
</feature>
<feature type="compositionally biased region" description="Acidic residues" evidence="3">
    <location>
        <begin position="62"/>
        <end position="71"/>
    </location>
</feature>
<dbReference type="GO" id="GO:0030950">
    <property type="term" value="P:establishment or maintenance of actin cytoskeleton polarity"/>
    <property type="evidence" value="ECO:0007669"/>
    <property type="project" value="TreeGrafter"/>
</dbReference>
<reference evidence="6 7" key="1">
    <citation type="submission" date="2014-04" db="EMBL/GenBank/DDBJ databases">
        <title>Evolutionary Origins and Diversification of the Mycorrhizal Mutualists.</title>
        <authorList>
            <consortium name="DOE Joint Genome Institute"/>
            <consortium name="Mycorrhizal Genomics Consortium"/>
            <person name="Kohler A."/>
            <person name="Kuo A."/>
            <person name="Nagy L.G."/>
            <person name="Floudas D."/>
            <person name="Copeland A."/>
            <person name="Barry K.W."/>
            <person name="Cichocki N."/>
            <person name="Veneault-Fourrey C."/>
            <person name="LaButti K."/>
            <person name="Lindquist E.A."/>
            <person name="Lipzen A."/>
            <person name="Lundell T."/>
            <person name="Morin E."/>
            <person name="Murat C."/>
            <person name="Riley R."/>
            <person name="Ohm R."/>
            <person name="Sun H."/>
            <person name="Tunlid A."/>
            <person name="Henrissat B."/>
            <person name="Grigoriev I.V."/>
            <person name="Hibbett D.S."/>
            <person name="Martin F."/>
        </authorList>
    </citation>
    <scope>NUCLEOTIDE SEQUENCE [LARGE SCALE GENOMIC DNA]</scope>
    <source>
        <strain evidence="6 7">Koide BX008</strain>
    </source>
</reference>
<dbReference type="GO" id="GO:0007165">
    <property type="term" value="P:signal transduction"/>
    <property type="evidence" value="ECO:0007669"/>
    <property type="project" value="InterPro"/>
</dbReference>
<organism evidence="6 7">
    <name type="scientific">Amanita muscaria (strain Koide BX008)</name>
    <dbReference type="NCBI Taxonomy" id="946122"/>
    <lineage>
        <taxon>Eukaryota</taxon>
        <taxon>Fungi</taxon>
        <taxon>Dikarya</taxon>
        <taxon>Basidiomycota</taxon>
        <taxon>Agaricomycotina</taxon>
        <taxon>Agaricomycetes</taxon>
        <taxon>Agaricomycetidae</taxon>
        <taxon>Agaricales</taxon>
        <taxon>Pluteineae</taxon>
        <taxon>Amanitaceae</taxon>
        <taxon>Amanita</taxon>
    </lineage>
</organism>
<dbReference type="InterPro" id="IPR001452">
    <property type="entry name" value="SH3_domain"/>
</dbReference>
<dbReference type="HOGENOM" id="CLU_002295_0_0_1"/>
<dbReference type="SMART" id="SM00314">
    <property type="entry name" value="RA"/>
    <property type="match status" value="1"/>
</dbReference>
<feature type="compositionally biased region" description="Low complexity" evidence="3">
    <location>
        <begin position="623"/>
        <end position="649"/>
    </location>
</feature>
<dbReference type="GO" id="GO:0015630">
    <property type="term" value="C:microtubule cytoskeleton"/>
    <property type="evidence" value="ECO:0007669"/>
    <property type="project" value="TreeGrafter"/>
</dbReference>
<dbReference type="Pfam" id="PF00018">
    <property type="entry name" value="SH3_1"/>
    <property type="match status" value="1"/>
</dbReference>
<feature type="compositionally biased region" description="Basic and acidic residues" evidence="3">
    <location>
        <begin position="1"/>
        <end position="39"/>
    </location>
</feature>
<dbReference type="InterPro" id="IPR036028">
    <property type="entry name" value="SH3-like_dom_sf"/>
</dbReference>
<feature type="region of interest" description="Disordered" evidence="3">
    <location>
        <begin position="623"/>
        <end position="669"/>
    </location>
</feature>
<feature type="compositionally biased region" description="Low complexity" evidence="3">
    <location>
        <begin position="496"/>
        <end position="505"/>
    </location>
</feature>
<sequence>MQTPSDPRHPQRQDTFDLREQITTETRHSEMQAHADAASHHYNVYGTEDEDGGGYSVLEHESDGEEDQDQDGVMYEDDLSSELSIPDESINFDLVYSLHSFAATVEGQANVVKGDSLILMDDSNSYWWLVKVLKTQEVGYIPAENIETPFERLARLNKHRNVDLASATEQEKEDGQQDHLRIAPGSHPNRRKTPSPRLVKAKSVLFNASFPVHRYLPAVWNEDEEDEDDNMEWDDVEYIGEDPDLAIEEREREIAAMEALTASGSTDASMDEAAAAQWNQEMTIEQIQVLARARKQQQKGQLPDGVQQQQQPQQQPQQQSPREIILQRQAEQQGIDARKGLGTPTREIGNERGTPEPTVSASGAMEKQQQQLLQQQHQQSKSQEDAILRTSAKRPAEEEAALASEEAKKRARDGKDGFQRQGAVSPVSTSSSHSGTGKLRKEPKDRDKSRGEGEDDESGSGKKKKSSVLRSLFGWKDKDKDKERSKTLERGGSIGSLGSMGSMASQDSNEKEDNLRPQRSTTPGSIDQSQFSTPDRPTAPSHSVSQALSPHANQLRQRDMQQQALYQQYLNRSPSSPPEAQPSYGLQSASALMTSSAFRTSSASPGGTTSPVLNASLSMSSNASTATNASTGTTTSSTSNASNASTTATLGPPSTPRQRPGSLILISGSGIADGQGPGVPDLSVIRVFAGRNLQTEATFKTVLLNSSTTAAELVRQAIQRFRLPEGSESGGHSTGSAASGNGSGGEEPGAGGGSAGEYYLTVKRVEGGASAILRPNEKPLVVFETLVMQAMQEEADALEAGLDEEAHENGLSNLPPRVKRSSVCSISSLASNLSMHPAIRKLPMNDFTDDSAVRYYLNRRTMFERDRNTAGAGGGYSTAFALGAGIGGEGGGAANQGYKLYEDDEVEDHTLMAETSNDELSFSPNFGLGEGDISISSTTSSLGMEIPSSFGVVGAGQGQGSQGGLRYLANVAGSNVPPERFSSPSLRFAVQLIIHPGDLPDDMAFHPFTEAIVPRENLLASSSGKEGAASPAVFRRKVFMFPKNVTVAEVIELGLERFGILEGVVDGGDEVEDKLAKRRSTSRVRYSLCVDTGNGQEKELSPTSKVIEAFPRQPTLKAQVPNSKRRSVDSANLLGNLEDVSLDDPVFILRRATAYRNLSSRRMSAPLDEIALQHLHHQRDSTASSTGSDTAGEEGSSKSKGGAPSRQEIIAAQRAATRANQRAILSAQTNSVRGVDLLLPNNAVLRSSRYDASDRMRYSYVEPDGETYDISDIVGEEWREHGRQDVLAGVVGKNRIAGDSEKLDRVLNKIKNGKRGGSHSSQQSTSSRSKSSSSSSQASTIRRRMIPKDDFGIDHMMAVIECKAAMLNLEEQDQKNSSPTGSSEKQPSSSSTTTTTTTPPPSSSQMNLMFKTGPLPPLDPVDAILFGRPIDVESLHPSVREIYSSAFQQLEEMDKVMQRFAVWLET</sequence>
<dbReference type="Gene3D" id="2.30.30.40">
    <property type="entry name" value="SH3 Domains"/>
    <property type="match status" value="1"/>
</dbReference>
<evidence type="ECO:0000259" key="5">
    <source>
        <dbReference type="PROSITE" id="PS50200"/>
    </source>
</evidence>
<dbReference type="Gene3D" id="3.10.20.90">
    <property type="entry name" value="Phosphatidylinositol 3-kinase Catalytic Subunit, Chain A, domain 1"/>
    <property type="match status" value="1"/>
</dbReference>
<feature type="compositionally biased region" description="Low complexity" evidence="3">
    <location>
        <begin position="367"/>
        <end position="381"/>
    </location>
</feature>
<evidence type="ECO:0000259" key="4">
    <source>
        <dbReference type="PROSITE" id="PS50002"/>
    </source>
</evidence>
<evidence type="ECO:0000256" key="1">
    <source>
        <dbReference type="ARBA" id="ARBA00022443"/>
    </source>
</evidence>
<dbReference type="InterPro" id="IPR029071">
    <property type="entry name" value="Ubiquitin-like_domsf"/>
</dbReference>
<feature type="region of interest" description="Disordered" evidence="3">
    <location>
        <begin position="295"/>
        <end position="558"/>
    </location>
</feature>
<dbReference type="InParanoid" id="A0A0C2WND9"/>
<dbReference type="EMBL" id="KN818358">
    <property type="protein sequence ID" value="KIL57768.1"/>
    <property type="molecule type" value="Genomic_DNA"/>
</dbReference>
<feature type="compositionally biased region" description="Basic and acidic residues" evidence="3">
    <location>
        <begin position="169"/>
        <end position="181"/>
    </location>
</feature>
<dbReference type="PANTHER" id="PTHR47775:SF1">
    <property type="entry name" value="BUD SITE SELECTION PROTEIN 14"/>
    <property type="match status" value="1"/>
</dbReference>
<feature type="compositionally biased region" description="Low complexity" evidence="3">
    <location>
        <begin position="1318"/>
        <end position="1339"/>
    </location>
</feature>
<evidence type="ECO:0000256" key="3">
    <source>
        <dbReference type="SAM" id="MobiDB-lite"/>
    </source>
</evidence>
<feature type="region of interest" description="Disordered" evidence="3">
    <location>
        <begin position="724"/>
        <end position="752"/>
    </location>
</feature>
<dbReference type="SUPFAM" id="SSF54236">
    <property type="entry name" value="Ubiquitin-like"/>
    <property type="match status" value="1"/>
</dbReference>
<proteinExistence type="predicted"/>
<feature type="compositionally biased region" description="Low complexity" evidence="3">
    <location>
        <begin position="298"/>
        <end position="319"/>
    </location>
</feature>
<keyword evidence="1 2" id="KW-0728">SH3 domain</keyword>
<feature type="compositionally biased region" description="Basic and acidic residues" evidence="3">
    <location>
        <begin position="475"/>
        <end position="489"/>
    </location>
</feature>
<gene>
    <name evidence="6" type="ORF">M378DRAFT_200701</name>
</gene>
<feature type="region of interest" description="Disordered" evidence="3">
    <location>
        <begin position="1371"/>
        <end position="1411"/>
    </location>
</feature>
<feature type="region of interest" description="Disordered" evidence="3">
    <location>
        <begin position="1176"/>
        <end position="1206"/>
    </location>
</feature>
<feature type="region of interest" description="Disordered" evidence="3">
    <location>
        <begin position="167"/>
        <end position="196"/>
    </location>
</feature>
<dbReference type="OrthoDB" id="196165at2759"/>
<dbReference type="PANTHER" id="PTHR47775">
    <property type="entry name" value="BUD SITE SELECTION PROTEIN 14"/>
    <property type="match status" value="1"/>
</dbReference>
<dbReference type="SMART" id="SM00326">
    <property type="entry name" value="SH3"/>
    <property type="match status" value="1"/>
</dbReference>
<evidence type="ECO:0008006" key="8">
    <source>
        <dbReference type="Google" id="ProtNLM"/>
    </source>
</evidence>
<feature type="compositionally biased region" description="Low complexity" evidence="3">
    <location>
        <begin position="424"/>
        <end position="437"/>
    </location>
</feature>
<name>A0A0C2WND9_AMAMK</name>
<keyword evidence="7" id="KW-1185">Reference proteome</keyword>
<feature type="compositionally biased region" description="Low complexity" evidence="3">
    <location>
        <begin position="1377"/>
        <end position="1397"/>
    </location>
</feature>
<dbReference type="InterPro" id="IPR000159">
    <property type="entry name" value="RA_dom"/>
</dbReference>
<feature type="compositionally biased region" description="Basic and acidic residues" evidence="3">
    <location>
        <begin position="405"/>
        <end position="418"/>
    </location>
</feature>
<feature type="domain" description="SH3" evidence="4">
    <location>
        <begin position="90"/>
        <end position="151"/>
    </location>
</feature>
<dbReference type="GO" id="GO:0008104">
    <property type="term" value="P:intracellular protein localization"/>
    <property type="evidence" value="ECO:0007669"/>
    <property type="project" value="TreeGrafter"/>
</dbReference>
<feature type="region of interest" description="Disordered" evidence="3">
    <location>
        <begin position="1309"/>
        <end position="1348"/>
    </location>
</feature>
<dbReference type="SUPFAM" id="SSF50044">
    <property type="entry name" value="SH3-domain"/>
    <property type="match status" value="1"/>
</dbReference>
<feature type="compositionally biased region" description="Gly residues" evidence="3">
    <location>
        <begin position="741"/>
        <end position="752"/>
    </location>
</feature>
<dbReference type="GO" id="GO:0051286">
    <property type="term" value="C:cell tip"/>
    <property type="evidence" value="ECO:0007669"/>
    <property type="project" value="TreeGrafter"/>
</dbReference>
<dbReference type="InterPro" id="IPR053039">
    <property type="entry name" value="Polarity_Bud-Selection_Reg"/>
</dbReference>
<dbReference type="STRING" id="946122.A0A0C2WND9"/>
<dbReference type="PROSITE" id="PS50200">
    <property type="entry name" value="RA"/>
    <property type="match status" value="1"/>
</dbReference>
<feature type="compositionally biased region" description="Polar residues" evidence="3">
    <location>
        <begin position="517"/>
        <end position="558"/>
    </location>
</feature>
<evidence type="ECO:0000313" key="7">
    <source>
        <dbReference type="Proteomes" id="UP000054549"/>
    </source>
</evidence>
<feature type="compositionally biased region" description="Basic and acidic residues" evidence="3">
    <location>
        <begin position="439"/>
        <end position="452"/>
    </location>
</feature>
<dbReference type="Pfam" id="PF00788">
    <property type="entry name" value="RA"/>
    <property type="match status" value="1"/>
</dbReference>
<dbReference type="Proteomes" id="UP000054549">
    <property type="component" value="Unassembled WGS sequence"/>
</dbReference>